<dbReference type="SUPFAM" id="SSF51905">
    <property type="entry name" value="FAD/NAD(P)-binding domain"/>
    <property type="match status" value="2"/>
</dbReference>
<comment type="cofactor">
    <cofactor evidence="1">
        <name>FAD</name>
        <dbReference type="ChEBI" id="CHEBI:57692"/>
    </cofactor>
</comment>
<evidence type="ECO:0000256" key="1">
    <source>
        <dbReference type="ARBA" id="ARBA00001974"/>
    </source>
</evidence>
<dbReference type="InterPro" id="IPR051209">
    <property type="entry name" value="FAD-bind_Monooxygenase_sf"/>
</dbReference>
<gene>
    <name evidence="4" type="ORF">Z517_00849</name>
</gene>
<evidence type="ECO:0000313" key="4">
    <source>
        <dbReference type="EMBL" id="KIW85459.1"/>
    </source>
</evidence>
<keyword evidence="5" id="KW-1185">Reference proteome</keyword>
<feature type="region of interest" description="Disordered" evidence="3">
    <location>
        <begin position="1"/>
        <end position="22"/>
    </location>
</feature>
<dbReference type="HOGENOM" id="CLU_006937_6_1_1"/>
<dbReference type="Pfam" id="PF13450">
    <property type="entry name" value="NAD_binding_8"/>
    <property type="match status" value="1"/>
</dbReference>
<dbReference type="Proteomes" id="UP000053029">
    <property type="component" value="Unassembled WGS sequence"/>
</dbReference>
<reference evidence="4 5" key="1">
    <citation type="submission" date="2015-01" db="EMBL/GenBank/DDBJ databases">
        <title>The Genome Sequence of Fonsecaea pedrosoi CBS 271.37.</title>
        <authorList>
            <consortium name="The Broad Institute Genomics Platform"/>
            <person name="Cuomo C."/>
            <person name="de Hoog S."/>
            <person name="Gorbushina A."/>
            <person name="Stielow B."/>
            <person name="Teixiera M."/>
            <person name="Abouelleil A."/>
            <person name="Chapman S.B."/>
            <person name="Priest M."/>
            <person name="Young S.K."/>
            <person name="Wortman J."/>
            <person name="Nusbaum C."/>
            <person name="Birren B."/>
        </authorList>
    </citation>
    <scope>NUCLEOTIDE SEQUENCE [LARGE SCALE GENOMIC DNA]</scope>
    <source>
        <strain evidence="4 5">CBS 271.37</strain>
    </source>
</reference>
<evidence type="ECO:0000256" key="2">
    <source>
        <dbReference type="ARBA" id="ARBA00010139"/>
    </source>
</evidence>
<protein>
    <recommendedName>
        <fullName evidence="6">FAD/NAD(P)-binding domain-containing protein</fullName>
    </recommendedName>
</protein>
<proteinExistence type="inferred from homology"/>
<dbReference type="PANTHER" id="PTHR42877:SF8">
    <property type="entry name" value="MONOOXYGENASE"/>
    <property type="match status" value="1"/>
</dbReference>
<name>A0A0D2HLX1_9EURO</name>
<comment type="similarity">
    <text evidence="2">Belongs to the FAD-binding monooxygenase family.</text>
</comment>
<dbReference type="OrthoDB" id="74360at2759"/>
<dbReference type="RefSeq" id="XP_013289267.1">
    <property type="nucleotide sequence ID" value="XM_013433813.1"/>
</dbReference>
<evidence type="ECO:0000313" key="5">
    <source>
        <dbReference type="Proteomes" id="UP000053029"/>
    </source>
</evidence>
<evidence type="ECO:0000256" key="3">
    <source>
        <dbReference type="SAM" id="MobiDB-lite"/>
    </source>
</evidence>
<dbReference type="PANTHER" id="PTHR42877">
    <property type="entry name" value="L-ORNITHINE N(5)-MONOOXYGENASE-RELATED"/>
    <property type="match status" value="1"/>
</dbReference>
<dbReference type="InterPro" id="IPR036188">
    <property type="entry name" value="FAD/NAD-bd_sf"/>
</dbReference>
<dbReference type="AlphaFoldDB" id="A0A0D2HLX1"/>
<accession>A0A0D2HLX1</accession>
<organism evidence="4 5">
    <name type="scientific">Fonsecaea pedrosoi CBS 271.37</name>
    <dbReference type="NCBI Taxonomy" id="1442368"/>
    <lineage>
        <taxon>Eukaryota</taxon>
        <taxon>Fungi</taxon>
        <taxon>Dikarya</taxon>
        <taxon>Ascomycota</taxon>
        <taxon>Pezizomycotina</taxon>
        <taxon>Eurotiomycetes</taxon>
        <taxon>Chaetothyriomycetidae</taxon>
        <taxon>Chaetothyriales</taxon>
        <taxon>Herpotrichiellaceae</taxon>
        <taxon>Fonsecaea</taxon>
    </lineage>
</organism>
<dbReference type="Gene3D" id="3.50.50.60">
    <property type="entry name" value="FAD/NAD(P)-binding domain"/>
    <property type="match status" value="2"/>
</dbReference>
<evidence type="ECO:0008006" key="6">
    <source>
        <dbReference type="Google" id="ProtNLM"/>
    </source>
</evidence>
<dbReference type="GeneID" id="25300339"/>
<dbReference type="EMBL" id="KN846969">
    <property type="protein sequence ID" value="KIW85459.1"/>
    <property type="molecule type" value="Genomic_DNA"/>
</dbReference>
<sequence length="585" mass="65992">MADTILPDLRSSGTQPGGSKPIKSQRHLRVICVGAGASGLLFAYKLQRSFDDFSLVLYEKNGELGGTWFENRYPGCACDIPAHTYTWSFEPKHDWSAVYAGSREIYQYFNDFSDKYKLRRYVRVKHQVTGARWDEKEGTWDVTVQDLLSGKTFPDRCDIFINAGGILNAWQWPRIPGLQSFKGPLLHSANWDDKTVLEGKTVGLIGNGSSGIQILPAIRPIAKKVTTFIREPTWVSPVQGLEGRTYSREERESFVRDKGKLLEYRKGIESALNSQFAIFLQNTQVQRDTRQHMQKQMSEKLHDPVLEDKLIPKWSVGCRRLTPGIGYLESLKADNVEVIYGEILKITPAGCVCDDGREHSVDILICATGFDTSFKSRFPVLGTKGKNLQDEWAEEPASYLGIAAPGFPNYFMFLGPNCPIGNGPVLTAIEAQADYILKLINRWQTENIHSMSPKLEAVKDFIAYKDSFMSKTVWHEECRSWYKNNSASGKIAALWPGSTLHYLEAVSDVRGDDWEIEYKGNRFAFLGNGFSQTEVDDTADFAYYIRDHDDGPFLSFKKNLQALNKSGTMAGQAKLNIMVKRESNL</sequence>
<dbReference type="VEuPathDB" id="FungiDB:Z517_00849"/>